<gene>
    <name evidence="1" type="ORF">GCM10025869_04300</name>
</gene>
<comment type="caution">
    <text evidence="1">The sequence shown here is derived from an EMBL/GenBank/DDBJ whole genome shotgun (WGS) entry which is preliminary data.</text>
</comment>
<proteinExistence type="predicted"/>
<reference evidence="2" key="1">
    <citation type="journal article" date="2019" name="Int. J. Syst. Evol. Microbiol.">
        <title>The Global Catalogue of Microorganisms (GCM) 10K type strain sequencing project: providing services to taxonomists for standard genome sequencing and annotation.</title>
        <authorList>
            <consortium name="The Broad Institute Genomics Platform"/>
            <consortium name="The Broad Institute Genome Sequencing Center for Infectious Disease"/>
            <person name="Wu L."/>
            <person name="Ma J."/>
        </authorList>
    </citation>
    <scope>NUCLEOTIDE SEQUENCE [LARGE SCALE GENOMIC DNA]</scope>
    <source>
        <strain evidence="2">NBRC 108755</strain>
    </source>
</reference>
<organism evidence="1 2">
    <name type="scientific">Homoserinibacter gongjuensis</name>
    <dbReference type="NCBI Taxonomy" id="1162968"/>
    <lineage>
        <taxon>Bacteria</taxon>
        <taxon>Bacillati</taxon>
        <taxon>Actinomycetota</taxon>
        <taxon>Actinomycetes</taxon>
        <taxon>Micrococcales</taxon>
        <taxon>Microbacteriaceae</taxon>
        <taxon>Homoserinibacter</taxon>
    </lineage>
</organism>
<name>A0ABQ6JT95_9MICO</name>
<evidence type="ECO:0008006" key="3">
    <source>
        <dbReference type="Google" id="ProtNLM"/>
    </source>
</evidence>
<protein>
    <recommendedName>
        <fullName evidence="3">HEPN domain-containing protein</fullName>
    </recommendedName>
</protein>
<evidence type="ECO:0000313" key="2">
    <source>
        <dbReference type="Proteomes" id="UP001157069"/>
    </source>
</evidence>
<dbReference type="EMBL" id="BSVA01000001">
    <property type="protein sequence ID" value="GMA89901.1"/>
    <property type="molecule type" value="Genomic_DNA"/>
</dbReference>
<evidence type="ECO:0000313" key="1">
    <source>
        <dbReference type="EMBL" id="GMA89901.1"/>
    </source>
</evidence>
<accession>A0ABQ6JT95</accession>
<sequence>MSPRPGRVLRATAEITRERRTRAIEFWQSAEDLRDLDGDGNSIVSLYVLAGVAASDAICGARLGEYAQGENHADALAVMKRADPALVASLQRLLSRKTEWPYGGAGVSASRIESARAAATRLVEAARRSTRA</sequence>
<dbReference type="Proteomes" id="UP001157069">
    <property type="component" value="Unassembled WGS sequence"/>
</dbReference>
<keyword evidence="2" id="KW-1185">Reference proteome</keyword>